<dbReference type="Proteomes" id="UP000199321">
    <property type="component" value="Unassembled WGS sequence"/>
</dbReference>
<organism evidence="2 3">
    <name type="scientific">Ulvibacter litoralis</name>
    <dbReference type="NCBI Taxonomy" id="227084"/>
    <lineage>
        <taxon>Bacteria</taxon>
        <taxon>Pseudomonadati</taxon>
        <taxon>Bacteroidota</taxon>
        <taxon>Flavobacteriia</taxon>
        <taxon>Flavobacteriales</taxon>
        <taxon>Flavobacteriaceae</taxon>
        <taxon>Ulvibacter</taxon>
    </lineage>
</organism>
<dbReference type="PANTHER" id="PTHR22916">
    <property type="entry name" value="GLYCOSYLTRANSFERASE"/>
    <property type="match status" value="1"/>
</dbReference>
<keyword evidence="2" id="KW-0808">Transferase</keyword>
<dbReference type="RefSeq" id="WP_093140813.1">
    <property type="nucleotide sequence ID" value="NZ_BMWO01000001.1"/>
</dbReference>
<keyword evidence="3" id="KW-1185">Reference proteome</keyword>
<dbReference type="Gene3D" id="3.90.550.10">
    <property type="entry name" value="Spore Coat Polysaccharide Biosynthesis Protein SpsA, Chain A"/>
    <property type="match status" value="1"/>
</dbReference>
<dbReference type="InterPro" id="IPR001173">
    <property type="entry name" value="Glyco_trans_2-like"/>
</dbReference>
<accession>A0A1G7D7U0</accession>
<dbReference type="PANTHER" id="PTHR22916:SF3">
    <property type="entry name" value="UDP-GLCNAC:BETAGAL BETA-1,3-N-ACETYLGLUCOSAMINYLTRANSFERASE-LIKE PROTEIN 1"/>
    <property type="match status" value="1"/>
</dbReference>
<reference evidence="2 3" key="1">
    <citation type="submission" date="2016-10" db="EMBL/GenBank/DDBJ databases">
        <authorList>
            <person name="de Groot N.N."/>
        </authorList>
    </citation>
    <scope>NUCLEOTIDE SEQUENCE [LARGE SCALE GENOMIC DNA]</scope>
    <source>
        <strain evidence="2 3">DSM 16195</strain>
    </source>
</reference>
<dbReference type="GO" id="GO:0016758">
    <property type="term" value="F:hexosyltransferase activity"/>
    <property type="evidence" value="ECO:0007669"/>
    <property type="project" value="UniProtKB-ARBA"/>
</dbReference>
<evidence type="ECO:0000313" key="3">
    <source>
        <dbReference type="Proteomes" id="UP000199321"/>
    </source>
</evidence>
<name>A0A1G7D7U0_9FLAO</name>
<dbReference type="OrthoDB" id="9815829at2"/>
<dbReference type="InterPro" id="IPR029044">
    <property type="entry name" value="Nucleotide-diphossugar_trans"/>
</dbReference>
<evidence type="ECO:0000259" key="1">
    <source>
        <dbReference type="Pfam" id="PF00535"/>
    </source>
</evidence>
<proteinExistence type="predicted"/>
<dbReference type="AlphaFoldDB" id="A0A1G7D7U0"/>
<dbReference type="EMBL" id="FNBA01000001">
    <property type="protein sequence ID" value="SDE47632.1"/>
    <property type="molecule type" value="Genomic_DNA"/>
</dbReference>
<feature type="domain" description="Glycosyltransferase 2-like" evidence="1">
    <location>
        <begin position="19"/>
        <end position="149"/>
    </location>
</feature>
<gene>
    <name evidence="2" type="ORF">SAMN05421855_101815</name>
</gene>
<dbReference type="STRING" id="227084.SAMN05421855_101815"/>
<dbReference type="CDD" id="cd00761">
    <property type="entry name" value="Glyco_tranf_GTA_type"/>
    <property type="match status" value="1"/>
</dbReference>
<evidence type="ECO:0000313" key="2">
    <source>
        <dbReference type="EMBL" id="SDE47632.1"/>
    </source>
</evidence>
<protein>
    <submittedName>
        <fullName evidence="2">Glycosyltransferase involved in cell wall bisynthesis</fullName>
    </submittedName>
</protein>
<dbReference type="SUPFAM" id="SSF53448">
    <property type="entry name" value="Nucleotide-diphospho-sugar transferases"/>
    <property type="match status" value="1"/>
</dbReference>
<dbReference type="Pfam" id="PF00535">
    <property type="entry name" value="Glycos_transf_2"/>
    <property type="match status" value="1"/>
</dbReference>
<sequence>MPYEEKKKHINLKGNPLVSIITPLYNAADYISETITSIQKQTYAHWELIVVDDLSTDNSLVLVNDFARTDDRIKVIPSSENRGAAVCRNHATELATGTYIAFLDSDDMWHPQKLEKQLQFMQNNSCDVSYTSYVHVDEVGNSLYKRVIALPSLSYKKQHSNNYVGNLTGIYNASVLGKILAPNIRKRQDWAVWLEAIKRSGKPALGLQEDLAFYRVHPNSMSANKFKLIKHNYNFYRTYAGHSKIASVYYLGLFFWEYFVERPKQIEKL</sequence>